<feature type="transmembrane region" description="Helical" evidence="7">
    <location>
        <begin position="310"/>
        <end position="332"/>
    </location>
</feature>
<dbReference type="SUPFAM" id="SSF103481">
    <property type="entry name" value="Multidrug resistance efflux transporter EmrE"/>
    <property type="match status" value="2"/>
</dbReference>
<feature type="domain" description="EamA" evidence="8">
    <location>
        <begin position="34"/>
        <end position="185"/>
    </location>
</feature>
<keyword evidence="5 7" id="KW-1133">Transmembrane helix</keyword>
<protein>
    <submittedName>
        <fullName evidence="9">DMT family transporter</fullName>
    </submittedName>
</protein>
<name>A0AAT9LDR5_9FIRM</name>
<evidence type="ECO:0000256" key="7">
    <source>
        <dbReference type="SAM" id="Phobius"/>
    </source>
</evidence>
<feature type="transmembrane region" description="Helical" evidence="7">
    <location>
        <begin position="59"/>
        <end position="81"/>
    </location>
</feature>
<feature type="transmembrane region" description="Helical" evidence="7">
    <location>
        <begin position="192"/>
        <end position="212"/>
    </location>
</feature>
<sequence>MKLSEVIPGWPPVWTRRYVYFSVQDGEVQMSQLFADFLLLLVTIVWGSTFVLVKNTVSSMGPLTFIAVRFFIGGMALLVWYGGSRLFSSSRAVPRMSGVEGDPEETFLSAKRLGRGAFLTGFALFFAYVTQTLGLMTIPAGRAAFITGLSVVIVPLASNFMFRASPDKFAVVGVSLATVGLGFMSLEFPFRVAAGDLLVFLCALGFAAHILLVDSYSKGNDPVLFAAVQLLVVSGGSFATAVFLERPLYVPPAAWGTIVFTALLATSFTFLTQSAVQRYTSATHTALIFSAEPVFGAVFAWLLAGEVLSLREIVGAGLILAGMLVSELGPVLSRGPDREVMKERGKASGSIG</sequence>
<feature type="domain" description="EamA" evidence="8">
    <location>
        <begin position="194"/>
        <end position="325"/>
    </location>
</feature>
<dbReference type="GO" id="GO:0005886">
    <property type="term" value="C:plasma membrane"/>
    <property type="evidence" value="ECO:0007669"/>
    <property type="project" value="UniProtKB-SubCell"/>
</dbReference>
<proteinExistence type="inferred from homology"/>
<reference evidence="9" key="1">
    <citation type="submission" date="2020-10" db="EMBL/GenBank/DDBJ databases">
        <authorList>
            <person name="Kadnikov V."/>
            <person name="Beletsky A.V."/>
            <person name="Mardanov A.V."/>
            <person name="Karnachuk O.V."/>
            <person name="Ravin N.V."/>
        </authorList>
    </citation>
    <scope>NUCLEOTIDE SEQUENCE</scope>
    <source>
        <strain evidence="9">Bu02</strain>
    </source>
</reference>
<feature type="transmembrane region" description="Helical" evidence="7">
    <location>
        <begin position="117"/>
        <end position="138"/>
    </location>
</feature>
<dbReference type="AlphaFoldDB" id="A0AAT9LDR5"/>
<evidence type="ECO:0000256" key="2">
    <source>
        <dbReference type="ARBA" id="ARBA00007362"/>
    </source>
</evidence>
<feature type="transmembrane region" description="Helical" evidence="7">
    <location>
        <begin position="283"/>
        <end position="304"/>
    </location>
</feature>
<feature type="transmembrane region" description="Helical" evidence="7">
    <location>
        <begin position="224"/>
        <end position="244"/>
    </location>
</feature>
<dbReference type="EMBL" id="CP062796">
    <property type="protein sequence ID" value="QUL98283.1"/>
    <property type="molecule type" value="Genomic_DNA"/>
</dbReference>
<evidence type="ECO:0000259" key="8">
    <source>
        <dbReference type="Pfam" id="PF00892"/>
    </source>
</evidence>
<comment type="subcellular location">
    <subcellularLocation>
        <location evidence="1">Cell membrane</location>
        <topology evidence="1">Multi-pass membrane protein</topology>
    </subcellularLocation>
</comment>
<evidence type="ECO:0000256" key="3">
    <source>
        <dbReference type="ARBA" id="ARBA00022475"/>
    </source>
</evidence>
<gene>
    <name evidence="9" type="ORF">IMF26_09685</name>
</gene>
<dbReference type="InterPro" id="IPR000620">
    <property type="entry name" value="EamA_dom"/>
</dbReference>
<feature type="transmembrane region" description="Helical" evidence="7">
    <location>
        <begin position="169"/>
        <end position="186"/>
    </location>
</feature>
<feature type="transmembrane region" description="Helical" evidence="7">
    <location>
        <begin position="33"/>
        <end position="53"/>
    </location>
</feature>
<reference evidence="9" key="2">
    <citation type="journal article" date="2023" name="Biology">
        <title>Prokaryotic Life Associated with Coal-Fire Gas Vents Revealed by Metagenomics.</title>
        <authorList>
            <person name="Kadnikov V.V."/>
            <person name="Mardanov A.V."/>
            <person name="Beletsky A.V."/>
            <person name="Karnachuk O.V."/>
            <person name="Ravin N.V."/>
        </authorList>
    </citation>
    <scope>NUCLEOTIDE SEQUENCE</scope>
    <source>
        <strain evidence="9">Bu02</strain>
    </source>
</reference>
<keyword evidence="6 7" id="KW-0472">Membrane</keyword>
<organism evidence="9">
    <name type="scientific">Candidatus Fermentithermobacillus carboniphilus</name>
    <dbReference type="NCBI Taxonomy" id="3085328"/>
    <lineage>
        <taxon>Bacteria</taxon>
        <taxon>Bacillati</taxon>
        <taxon>Bacillota</taxon>
        <taxon>Candidatus Fermentithermobacillia</taxon>
        <taxon>Candidatus Fermentithermobacillales</taxon>
        <taxon>Candidatus Fermentithermobacillaceae</taxon>
        <taxon>Candidatus Fermentithermobacillus</taxon>
    </lineage>
</organism>
<evidence type="ECO:0000256" key="5">
    <source>
        <dbReference type="ARBA" id="ARBA00022989"/>
    </source>
</evidence>
<dbReference type="KEGG" id="fcz:IMF26_09685"/>
<evidence type="ECO:0000256" key="6">
    <source>
        <dbReference type="ARBA" id="ARBA00023136"/>
    </source>
</evidence>
<feature type="transmembrane region" description="Helical" evidence="7">
    <location>
        <begin position="250"/>
        <end position="271"/>
    </location>
</feature>
<evidence type="ECO:0000313" key="9">
    <source>
        <dbReference type="EMBL" id="QUL98283.1"/>
    </source>
</evidence>
<dbReference type="PANTHER" id="PTHR42920:SF5">
    <property type="entry name" value="EAMA DOMAIN-CONTAINING PROTEIN"/>
    <property type="match status" value="1"/>
</dbReference>
<dbReference type="PANTHER" id="PTHR42920">
    <property type="entry name" value="OS03G0707200 PROTEIN-RELATED"/>
    <property type="match status" value="1"/>
</dbReference>
<keyword evidence="4 7" id="KW-0812">Transmembrane</keyword>
<keyword evidence="3" id="KW-1003">Cell membrane</keyword>
<dbReference type="Pfam" id="PF00892">
    <property type="entry name" value="EamA"/>
    <property type="match status" value="2"/>
</dbReference>
<feature type="transmembrane region" description="Helical" evidence="7">
    <location>
        <begin position="144"/>
        <end position="162"/>
    </location>
</feature>
<dbReference type="InterPro" id="IPR051258">
    <property type="entry name" value="Diverse_Substrate_Transporter"/>
</dbReference>
<comment type="similarity">
    <text evidence="2">Belongs to the EamA transporter family.</text>
</comment>
<evidence type="ECO:0000256" key="1">
    <source>
        <dbReference type="ARBA" id="ARBA00004651"/>
    </source>
</evidence>
<accession>A0AAT9LDR5</accession>
<evidence type="ECO:0000256" key="4">
    <source>
        <dbReference type="ARBA" id="ARBA00022692"/>
    </source>
</evidence>
<dbReference type="InterPro" id="IPR037185">
    <property type="entry name" value="EmrE-like"/>
</dbReference>